<keyword evidence="3" id="KW-1185">Reference proteome</keyword>
<gene>
    <name evidence="2" type="ORF">CDAR_601311</name>
</gene>
<sequence length="90" mass="10026">MVRNYFSSIQYDEHPEGGPQRNESGETRNRRAALPAAKQKLGRRAQTIRANFTPPQLVCFPFQLSGSPPAARLSRLNQTPGVFSPFRGPT</sequence>
<proteinExistence type="predicted"/>
<feature type="region of interest" description="Disordered" evidence="1">
    <location>
        <begin position="1"/>
        <end position="44"/>
    </location>
</feature>
<organism evidence="2 3">
    <name type="scientific">Caerostris darwini</name>
    <dbReference type="NCBI Taxonomy" id="1538125"/>
    <lineage>
        <taxon>Eukaryota</taxon>
        <taxon>Metazoa</taxon>
        <taxon>Ecdysozoa</taxon>
        <taxon>Arthropoda</taxon>
        <taxon>Chelicerata</taxon>
        <taxon>Arachnida</taxon>
        <taxon>Araneae</taxon>
        <taxon>Araneomorphae</taxon>
        <taxon>Entelegynae</taxon>
        <taxon>Araneoidea</taxon>
        <taxon>Araneidae</taxon>
        <taxon>Caerostris</taxon>
    </lineage>
</organism>
<reference evidence="2 3" key="1">
    <citation type="submission" date="2021-06" db="EMBL/GenBank/DDBJ databases">
        <title>Caerostris darwini draft genome.</title>
        <authorList>
            <person name="Kono N."/>
            <person name="Arakawa K."/>
        </authorList>
    </citation>
    <scope>NUCLEOTIDE SEQUENCE [LARGE SCALE GENOMIC DNA]</scope>
</reference>
<evidence type="ECO:0000313" key="2">
    <source>
        <dbReference type="EMBL" id="GIY86047.1"/>
    </source>
</evidence>
<dbReference type="AlphaFoldDB" id="A0AAV4WT58"/>
<evidence type="ECO:0000256" key="1">
    <source>
        <dbReference type="SAM" id="MobiDB-lite"/>
    </source>
</evidence>
<accession>A0AAV4WT58</accession>
<name>A0AAV4WT58_9ARAC</name>
<feature type="compositionally biased region" description="Polar residues" evidence="1">
    <location>
        <begin position="1"/>
        <end position="10"/>
    </location>
</feature>
<protein>
    <submittedName>
        <fullName evidence="2">Uncharacterized protein</fullName>
    </submittedName>
</protein>
<comment type="caution">
    <text evidence="2">The sequence shown here is derived from an EMBL/GenBank/DDBJ whole genome shotgun (WGS) entry which is preliminary data.</text>
</comment>
<evidence type="ECO:0000313" key="3">
    <source>
        <dbReference type="Proteomes" id="UP001054837"/>
    </source>
</evidence>
<dbReference type="EMBL" id="BPLQ01015128">
    <property type="protein sequence ID" value="GIY86047.1"/>
    <property type="molecule type" value="Genomic_DNA"/>
</dbReference>
<dbReference type="Proteomes" id="UP001054837">
    <property type="component" value="Unassembled WGS sequence"/>
</dbReference>